<dbReference type="EMBL" id="FQWQ01000003">
    <property type="protein sequence ID" value="SHH64332.1"/>
    <property type="molecule type" value="Genomic_DNA"/>
</dbReference>
<organism evidence="1 2">
    <name type="scientific">Chryseolinea serpens</name>
    <dbReference type="NCBI Taxonomy" id="947013"/>
    <lineage>
        <taxon>Bacteria</taxon>
        <taxon>Pseudomonadati</taxon>
        <taxon>Bacteroidota</taxon>
        <taxon>Cytophagia</taxon>
        <taxon>Cytophagales</taxon>
        <taxon>Fulvivirgaceae</taxon>
        <taxon>Chryseolinea</taxon>
    </lineage>
</organism>
<gene>
    <name evidence="1" type="ORF">SAMN04488109_4788</name>
</gene>
<name>A0A1M5UMS4_9BACT</name>
<dbReference type="AlphaFoldDB" id="A0A1M5UMS4"/>
<reference evidence="1 2" key="1">
    <citation type="submission" date="2016-11" db="EMBL/GenBank/DDBJ databases">
        <authorList>
            <person name="Jaros S."/>
            <person name="Januszkiewicz K."/>
            <person name="Wedrychowicz H."/>
        </authorList>
    </citation>
    <scope>NUCLEOTIDE SEQUENCE [LARGE SCALE GENOMIC DNA]</scope>
    <source>
        <strain evidence="1 2">DSM 24574</strain>
    </source>
</reference>
<sequence length="55" mass="6013">MPVEIRELHIKVLVQGDSPNESAPTASSVSPTNVDAIVAECVEQVVKIIKEKKER</sequence>
<dbReference type="RefSeq" id="WP_178377180.1">
    <property type="nucleotide sequence ID" value="NZ_FQWQ01000003.1"/>
</dbReference>
<keyword evidence="2" id="KW-1185">Reference proteome</keyword>
<accession>A0A1M5UMS4</accession>
<evidence type="ECO:0000313" key="1">
    <source>
        <dbReference type="EMBL" id="SHH64332.1"/>
    </source>
</evidence>
<dbReference type="Proteomes" id="UP000184212">
    <property type="component" value="Unassembled WGS sequence"/>
</dbReference>
<dbReference type="Pfam" id="PF19265">
    <property type="entry name" value="DUF5908"/>
    <property type="match status" value="1"/>
</dbReference>
<dbReference type="InterPro" id="IPR045459">
    <property type="entry name" value="DUF5908"/>
</dbReference>
<proteinExistence type="predicted"/>
<dbReference type="STRING" id="947013.SAMN04488109_4788"/>
<protein>
    <submittedName>
        <fullName evidence="1">Uncharacterized protein</fullName>
    </submittedName>
</protein>
<evidence type="ECO:0000313" key="2">
    <source>
        <dbReference type="Proteomes" id="UP000184212"/>
    </source>
</evidence>